<evidence type="ECO:0000313" key="5">
    <source>
        <dbReference type="EMBL" id="XDI04448.1"/>
    </source>
</evidence>
<dbReference type="CDD" id="cd03215">
    <property type="entry name" value="ABC_Carb_Monos_II"/>
    <property type="match status" value="1"/>
</dbReference>
<evidence type="ECO:0000256" key="3">
    <source>
        <dbReference type="SAM" id="MobiDB-lite"/>
    </source>
</evidence>
<dbReference type="GO" id="GO:0005524">
    <property type="term" value="F:ATP binding"/>
    <property type="evidence" value="ECO:0007669"/>
    <property type="project" value="UniProtKB-KW"/>
</dbReference>
<sequence>MMELRDIGKRYGSNQVLQGIDLELVPGRCIGLVGENGAGKSTLLSIISGKTPQSDGTLCLDGTEVAFKSPREARAQGIEIIPQELAYVPHLSVAENLMMPNWPRGRWGVTQRWLRKAGAEAVDRLGLSIDVRRDMIDLSLAERQLVEIAKALLGDARVLILDEPTASLHARETEFLLERLRALKAAGVSLVYVSHHLDESFEISDEIVVLRNGRMEDRAATADTTLGRTVNLMLGAEYEAPATQQATSSMSHEVALRLDGWTSEQQPAIDDVSLEIRTGEIVGIFGLVGSGAETVARALGGHERRVTGTVSAGAAPGAGASTTTPVPSTPIRSRALGIAYVPAERKTDGLALNQTISENITVMELGRYATPIGVMKGKAQLDGARRLASETDVRCTSVRQEVGELSGGNQQKVLLASRLAAAPRVLVLHEPTRGVDIGSRTQIHQQLAEFARQGAAVVLVTSDVQEAIDATDRLVVMRDGRVVDELTHDRKTKSIALETAAGGAVSHD</sequence>
<organism evidence="5">
    <name type="scientific">Herbiconiux sp. A18JL235</name>
    <dbReference type="NCBI Taxonomy" id="3152363"/>
    <lineage>
        <taxon>Bacteria</taxon>
        <taxon>Bacillati</taxon>
        <taxon>Actinomycetota</taxon>
        <taxon>Actinomycetes</taxon>
        <taxon>Micrococcales</taxon>
        <taxon>Microbacteriaceae</taxon>
        <taxon>Herbiconiux</taxon>
    </lineage>
</organism>
<dbReference type="InterPro" id="IPR003593">
    <property type="entry name" value="AAA+_ATPase"/>
</dbReference>
<feature type="domain" description="ABC transporter" evidence="4">
    <location>
        <begin position="249"/>
        <end position="504"/>
    </location>
</feature>
<proteinExistence type="predicted"/>
<dbReference type="Gene3D" id="3.40.50.300">
    <property type="entry name" value="P-loop containing nucleotide triphosphate hydrolases"/>
    <property type="match status" value="2"/>
</dbReference>
<dbReference type="PANTHER" id="PTHR43790:SF8">
    <property type="entry name" value="SUGAR ABC TRANSPORTER ATP-BINDING PROTEIN"/>
    <property type="match status" value="1"/>
</dbReference>
<dbReference type="Pfam" id="PF00005">
    <property type="entry name" value="ABC_tran"/>
    <property type="match status" value="2"/>
</dbReference>
<evidence type="ECO:0000256" key="2">
    <source>
        <dbReference type="ARBA" id="ARBA00022840"/>
    </source>
</evidence>
<keyword evidence="1" id="KW-0547">Nucleotide-binding</keyword>
<feature type="domain" description="ABC transporter" evidence="4">
    <location>
        <begin position="2"/>
        <end position="237"/>
    </location>
</feature>
<reference evidence="5" key="1">
    <citation type="submission" date="2024-05" db="EMBL/GenBank/DDBJ databases">
        <title>Herbiconiux sp. A18JL235.</title>
        <authorList>
            <person name="Zhang G."/>
        </authorList>
    </citation>
    <scope>NUCLEOTIDE SEQUENCE</scope>
    <source>
        <strain evidence="5">A18JL235</strain>
    </source>
</reference>
<dbReference type="InterPro" id="IPR050107">
    <property type="entry name" value="ABC_carbohydrate_import_ATPase"/>
</dbReference>
<dbReference type="InterPro" id="IPR027417">
    <property type="entry name" value="P-loop_NTPase"/>
</dbReference>
<dbReference type="GO" id="GO:0016887">
    <property type="term" value="F:ATP hydrolysis activity"/>
    <property type="evidence" value="ECO:0007669"/>
    <property type="project" value="InterPro"/>
</dbReference>
<dbReference type="PANTHER" id="PTHR43790">
    <property type="entry name" value="CARBOHYDRATE TRANSPORT ATP-BINDING PROTEIN MG119-RELATED"/>
    <property type="match status" value="1"/>
</dbReference>
<keyword evidence="2 5" id="KW-0067">ATP-binding</keyword>
<gene>
    <name evidence="5" type="ORF">ABFY20_14065</name>
</gene>
<dbReference type="SUPFAM" id="SSF52540">
    <property type="entry name" value="P-loop containing nucleoside triphosphate hydrolases"/>
    <property type="match status" value="2"/>
</dbReference>
<evidence type="ECO:0000259" key="4">
    <source>
        <dbReference type="PROSITE" id="PS50893"/>
    </source>
</evidence>
<evidence type="ECO:0000256" key="1">
    <source>
        <dbReference type="ARBA" id="ARBA00022741"/>
    </source>
</evidence>
<dbReference type="CDD" id="cd03216">
    <property type="entry name" value="ABC_Carb_Monos_I"/>
    <property type="match status" value="1"/>
</dbReference>
<feature type="compositionally biased region" description="Low complexity" evidence="3">
    <location>
        <begin position="310"/>
        <end position="326"/>
    </location>
</feature>
<dbReference type="AlphaFoldDB" id="A0AB39BDH9"/>
<name>A0AB39BDH9_9MICO</name>
<protein>
    <submittedName>
        <fullName evidence="5">Sugar ABC transporter ATP-binding protein</fullName>
    </submittedName>
</protein>
<dbReference type="RefSeq" id="WP_368496848.1">
    <property type="nucleotide sequence ID" value="NZ_CP162511.1"/>
</dbReference>
<dbReference type="PROSITE" id="PS50893">
    <property type="entry name" value="ABC_TRANSPORTER_2"/>
    <property type="match status" value="2"/>
</dbReference>
<dbReference type="EMBL" id="CP162511">
    <property type="protein sequence ID" value="XDI04448.1"/>
    <property type="molecule type" value="Genomic_DNA"/>
</dbReference>
<dbReference type="SMART" id="SM00382">
    <property type="entry name" value="AAA"/>
    <property type="match status" value="2"/>
</dbReference>
<feature type="region of interest" description="Disordered" evidence="3">
    <location>
        <begin position="310"/>
        <end position="329"/>
    </location>
</feature>
<accession>A0AB39BDH9</accession>
<dbReference type="InterPro" id="IPR003439">
    <property type="entry name" value="ABC_transporter-like_ATP-bd"/>
</dbReference>